<evidence type="ECO:0000313" key="1">
    <source>
        <dbReference type="EMBL" id="TCK17577.1"/>
    </source>
</evidence>
<organism evidence="1 2">
    <name type="scientific">Thiogranum longum</name>
    <dbReference type="NCBI Taxonomy" id="1537524"/>
    <lineage>
        <taxon>Bacteria</taxon>
        <taxon>Pseudomonadati</taxon>
        <taxon>Pseudomonadota</taxon>
        <taxon>Gammaproteobacteria</taxon>
        <taxon>Chromatiales</taxon>
        <taxon>Ectothiorhodospiraceae</taxon>
        <taxon>Thiogranum</taxon>
    </lineage>
</organism>
<reference evidence="1 2" key="1">
    <citation type="submission" date="2019-03" db="EMBL/GenBank/DDBJ databases">
        <title>Genomic Encyclopedia of Type Strains, Phase IV (KMG-IV): sequencing the most valuable type-strain genomes for metagenomic binning, comparative biology and taxonomic classification.</title>
        <authorList>
            <person name="Goeker M."/>
        </authorList>
    </citation>
    <scope>NUCLEOTIDE SEQUENCE [LARGE SCALE GENOMIC DNA]</scope>
    <source>
        <strain evidence="1 2">DSM 19610</strain>
    </source>
</reference>
<keyword evidence="2" id="KW-1185">Reference proteome</keyword>
<proteinExistence type="predicted"/>
<protein>
    <submittedName>
        <fullName evidence="1">Glutaredoxin-like protein DUF836</fullName>
    </submittedName>
</protein>
<gene>
    <name evidence="1" type="ORF">DFR30_0811</name>
</gene>
<dbReference type="SUPFAM" id="SSF52833">
    <property type="entry name" value="Thioredoxin-like"/>
    <property type="match status" value="1"/>
</dbReference>
<comment type="caution">
    <text evidence="1">The sequence shown here is derived from an EMBL/GenBank/DDBJ whole genome shotgun (WGS) entry which is preliminary data.</text>
</comment>
<dbReference type="AlphaFoldDB" id="A0A4R1H722"/>
<dbReference type="Gene3D" id="3.40.30.10">
    <property type="entry name" value="Glutaredoxin"/>
    <property type="match status" value="1"/>
</dbReference>
<dbReference type="EMBL" id="SMFX01000001">
    <property type="protein sequence ID" value="TCK17577.1"/>
    <property type="molecule type" value="Genomic_DNA"/>
</dbReference>
<dbReference type="InterPro" id="IPR036249">
    <property type="entry name" value="Thioredoxin-like_sf"/>
</dbReference>
<sequence>MPERPTLTLYYREGCHLCETMLQALRGLQLRPGFDIRLVDIDRDPDLRRRYDEWVPVLLGGDQEICHYHLDQAALEAFLNVRHSGVSRE</sequence>
<evidence type="ECO:0000313" key="2">
    <source>
        <dbReference type="Proteomes" id="UP000295707"/>
    </source>
</evidence>
<name>A0A4R1H722_9GAMM</name>
<dbReference type="Proteomes" id="UP000295707">
    <property type="component" value="Unassembled WGS sequence"/>
</dbReference>
<dbReference type="OrthoDB" id="8537427at2"/>
<accession>A0A4R1H722</accession>
<dbReference type="Pfam" id="PF05768">
    <property type="entry name" value="Glrx-like"/>
    <property type="match status" value="1"/>
</dbReference>
<dbReference type="InterPro" id="IPR008554">
    <property type="entry name" value="Glutaredoxin-like"/>
</dbReference>
<dbReference type="RefSeq" id="WP_132971443.1">
    <property type="nucleotide sequence ID" value="NZ_SMFX01000001.1"/>
</dbReference>